<proteinExistence type="predicted"/>
<accession>A0ACC1JZT8</accession>
<comment type="caution">
    <text evidence="1">The sequence shown here is derived from an EMBL/GenBank/DDBJ whole genome shotgun (WGS) entry which is preliminary data.</text>
</comment>
<dbReference type="Proteomes" id="UP001140066">
    <property type="component" value="Unassembled WGS sequence"/>
</dbReference>
<sequence>EDLAEAGREVTDEFKLKQREMIDAMDLSEYAIAGDGKDWEAAESQIKKAALSGGKAAQSVVSVKNQASSKKSKLERSVAKDLVKAEEAHSQKSKKSKTSKKTGKF</sequence>
<dbReference type="EMBL" id="JANBUK010002840">
    <property type="protein sequence ID" value="KAJ2770241.1"/>
    <property type="molecule type" value="Genomic_DNA"/>
</dbReference>
<name>A0ACC1JZT8_9FUNG</name>
<organism evidence="1 2">
    <name type="scientific">Coemansia linderi</name>
    <dbReference type="NCBI Taxonomy" id="2663919"/>
    <lineage>
        <taxon>Eukaryota</taxon>
        <taxon>Fungi</taxon>
        <taxon>Fungi incertae sedis</taxon>
        <taxon>Zoopagomycota</taxon>
        <taxon>Kickxellomycotina</taxon>
        <taxon>Kickxellomycetes</taxon>
        <taxon>Kickxellales</taxon>
        <taxon>Kickxellaceae</taxon>
        <taxon>Coemansia</taxon>
    </lineage>
</organism>
<evidence type="ECO:0000313" key="1">
    <source>
        <dbReference type="EMBL" id="KAJ2770241.1"/>
    </source>
</evidence>
<feature type="non-terminal residue" evidence="1">
    <location>
        <position position="1"/>
    </location>
</feature>
<keyword evidence="2" id="KW-1185">Reference proteome</keyword>
<evidence type="ECO:0000313" key="2">
    <source>
        <dbReference type="Proteomes" id="UP001140066"/>
    </source>
</evidence>
<reference evidence="1" key="1">
    <citation type="submission" date="2022-07" db="EMBL/GenBank/DDBJ databases">
        <title>Phylogenomic reconstructions and comparative analyses of Kickxellomycotina fungi.</title>
        <authorList>
            <person name="Reynolds N.K."/>
            <person name="Stajich J.E."/>
            <person name="Barry K."/>
            <person name="Grigoriev I.V."/>
            <person name="Crous P."/>
            <person name="Smith M.E."/>
        </authorList>
    </citation>
    <scope>NUCLEOTIDE SEQUENCE</scope>
    <source>
        <strain evidence="1">BCRC 34191</strain>
    </source>
</reference>
<protein>
    <submittedName>
        <fullName evidence="1">N-acetyltransferase 10</fullName>
    </submittedName>
</protein>
<gene>
    <name evidence="1" type="primary">NAT10_2</name>
    <name evidence="1" type="ORF">GGI18_005250</name>
</gene>